<accession>A0A2N0BBG2</accession>
<protein>
    <submittedName>
        <fullName evidence="2">Uncharacterized protein</fullName>
    </submittedName>
</protein>
<comment type="caution">
    <text evidence="2">The sequence shown here is derived from an EMBL/GenBank/DDBJ whole genome shotgun (WGS) entry which is preliminary data.</text>
</comment>
<feature type="region of interest" description="Disordered" evidence="1">
    <location>
        <begin position="1"/>
        <end position="21"/>
    </location>
</feature>
<name>A0A2N0BGD1_9LEPT</name>
<accession>A0A2N0BGD1</accession>
<dbReference type="EMBL" id="NPEF01000038">
    <property type="protein sequence ID" value="PJZ93882.1"/>
    <property type="molecule type" value="Genomic_DNA"/>
</dbReference>
<sequence length="59" mass="7218">MKRKTRNKEKTKTRKRSRGTMEKRILKKEVITEIVSRNDWMDWDRPSKLVFKSVKKPVN</sequence>
<feature type="compositionally biased region" description="Basic residues" evidence="1">
    <location>
        <begin position="1"/>
        <end position="18"/>
    </location>
</feature>
<proteinExistence type="predicted"/>
<evidence type="ECO:0000256" key="1">
    <source>
        <dbReference type="SAM" id="MobiDB-lite"/>
    </source>
</evidence>
<dbReference type="AlphaFoldDB" id="A0A2N0BGD1"/>
<reference evidence="2" key="1">
    <citation type="submission" date="2017-07" db="EMBL/GenBank/DDBJ databases">
        <title>Leptospira spp. isolated from tropical soils.</title>
        <authorList>
            <person name="Thibeaux R."/>
            <person name="Iraola G."/>
            <person name="Ferres I."/>
            <person name="Bierque E."/>
            <person name="Girault D."/>
            <person name="Soupe-Gilbert M.-E."/>
            <person name="Picardeau M."/>
            <person name="Goarant C."/>
        </authorList>
    </citation>
    <scope>NUCLEOTIDE SEQUENCE [LARGE SCALE GENOMIC DNA]</scope>
    <source>
        <strain evidence="2">ATI7-C-A5</strain>
    </source>
</reference>
<evidence type="ECO:0000313" key="2">
    <source>
        <dbReference type="EMBL" id="PJZ93882.1"/>
    </source>
</evidence>
<organism evidence="2">
    <name type="scientific">Leptospira ellisii</name>
    <dbReference type="NCBI Taxonomy" id="2023197"/>
    <lineage>
        <taxon>Bacteria</taxon>
        <taxon>Pseudomonadati</taxon>
        <taxon>Spirochaetota</taxon>
        <taxon>Spirochaetia</taxon>
        <taxon>Leptospirales</taxon>
        <taxon>Leptospiraceae</taxon>
        <taxon>Leptospira</taxon>
    </lineage>
</organism>
<gene>
    <name evidence="2" type="ORF">CH379_05495</name>
</gene>